<keyword evidence="1" id="KW-0800">Toxin</keyword>
<evidence type="ECO:0000313" key="6">
    <source>
        <dbReference type="EMBL" id="PHH59322.1"/>
    </source>
</evidence>
<sequence length="644" mass="72147">MCLTYTKAAALLWLMWLQLSGTSLGYQTSRRPAKIVYRGDYRPPQDVRNAGGFWPSGKYQDDALAFSIPRHMEGDDVSIAAPNSTENWTTAFVSVSDNVTTAARHGHWIYTIRATPNMLDPNPDNAPETEIFALGGIQWTQVIGYQFLDTARQKRTKFLRSPDYRRDSFQGTAVTLLVPSGFYRDEGLQAAVELMNRSQVGSLVGWTGKFPLSFEPLAPRDKVPFWGFPPKFHCPLPFLEPSHALNDVDMLAAADYLVQERPECSSDQQDVNEQQALSKMHDLLEVAVWGLPTTGFLRQIIEAEEPIKRVFETMVQDDGICALVEACESIFDGNIEMRQYQRGFRKFCRKSKDIRACAHVKDVELGFELSDRYFAGTYDRVGVTISGPKGKTAFEIGTGLSRGFKQWFPVNVRELGGEKTLSLTDGPLDMIFTATGHAFGSTNDAFLVENPLEVLLRGHCVGSGYGAEVKQFNNLLAWWQHDKSSTIAQRTKPQKVATLRVDASDWVTRPPCHLIDELHVHFSMSQPHYAVEYVMPALTFGVGRRIVLAKNQQHGPALTPRIDLGRSFGASVVSLRDLDVVQVVEEAKNGTLHQSHWKLESLSFWGRCADSGKVVHMDKWNEVKEALGPSGMWSGRIDINDWHG</sequence>
<protein>
    <submittedName>
        <fullName evidence="6">Putative enterotoxin</fullName>
    </submittedName>
</protein>
<comment type="caution">
    <text evidence="6">The sequence shown here is derived from an EMBL/GenBank/DDBJ whole genome shotgun (WGS) entry which is preliminary data.</text>
</comment>
<dbReference type="STRING" id="1399860.A0A2C5XWI2"/>
<reference evidence="6 7" key="1">
    <citation type="submission" date="2017-06" db="EMBL/GenBank/DDBJ databases">
        <title>Ant-infecting Ophiocordyceps genomes reveal a high diversity of potential behavioral manipulation genes and a possible major role for enterotoxins.</title>
        <authorList>
            <person name="De Bekker C."/>
            <person name="Evans H.C."/>
            <person name="Brachmann A."/>
            <person name="Hughes D.P."/>
        </authorList>
    </citation>
    <scope>NUCLEOTIDE SEQUENCE [LARGE SCALE GENOMIC DNA]</scope>
    <source>
        <strain evidence="6 7">Map64</strain>
    </source>
</reference>
<feature type="signal peptide" evidence="5">
    <location>
        <begin position="1"/>
        <end position="25"/>
    </location>
</feature>
<dbReference type="SUPFAM" id="SSF56399">
    <property type="entry name" value="ADP-ribosylation"/>
    <property type="match status" value="1"/>
</dbReference>
<dbReference type="Pfam" id="PF01375">
    <property type="entry name" value="Enterotoxin_a"/>
    <property type="match status" value="1"/>
</dbReference>
<evidence type="ECO:0000256" key="2">
    <source>
        <dbReference type="ARBA" id="ARBA00022729"/>
    </source>
</evidence>
<dbReference type="EMBL" id="NJET01000216">
    <property type="protein sequence ID" value="PHH59322.1"/>
    <property type="molecule type" value="Genomic_DNA"/>
</dbReference>
<dbReference type="Gene3D" id="3.90.210.10">
    <property type="entry name" value="Heat-Labile Enterotoxin, subunit A"/>
    <property type="match status" value="1"/>
</dbReference>
<keyword evidence="3" id="KW-0843">Virulence</keyword>
<evidence type="ECO:0000313" key="7">
    <source>
        <dbReference type="Proteomes" id="UP000226192"/>
    </source>
</evidence>
<keyword evidence="4" id="KW-1015">Disulfide bond</keyword>
<evidence type="ECO:0000256" key="3">
    <source>
        <dbReference type="ARBA" id="ARBA00023026"/>
    </source>
</evidence>
<gene>
    <name evidence="6" type="ORF">CDD81_3391</name>
</gene>
<organism evidence="6 7">
    <name type="scientific">Ophiocordyceps australis</name>
    <dbReference type="NCBI Taxonomy" id="1399860"/>
    <lineage>
        <taxon>Eukaryota</taxon>
        <taxon>Fungi</taxon>
        <taxon>Dikarya</taxon>
        <taxon>Ascomycota</taxon>
        <taxon>Pezizomycotina</taxon>
        <taxon>Sordariomycetes</taxon>
        <taxon>Hypocreomycetidae</taxon>
        <taxon>Hypocreales</taxon>
        <taxon>Ophiocordycipitaceae</taxon>
        <taxon>Ophiocordyceps</taxon>
    </lineage>
</organism>
<evidence type="ECO:0000256" key="5">
    <source>
        <dbReference type="SAM" id="SignalP"/>
    </source>
</evidence>
<feature type="chain" id="PRO_5012180328" evidence="5">
    <location>
        <begin position="26"/>
        <end position="644"/>
    </location>
</feature>
<dbReference type="OrthoDB" id="4924915at2759"/>
<dbReference type="Proteomes" id="UP000226192">
    <property type="component" value="Unassembled WGS sequence"/>
</dbReference>
<accession>A0A2C5XWI2</accession>
<name>A0A2C5XWI2_9HYPO</name>
<evidence type="ECO:0000256" key="1">
    <source>
        <dbReference type="ARBA" id="ARBA00022656"/>
    </source>
</evidence>
<proteinExistence type="predicted"/>
<dbReference type="AlphaFoldDB" id="A0A2C5XWI2"/>
<keyword evidence="7" id="KW-1185">Reference proteome</keyword>
<dbReference type="InterPro" id="IPR001144">
    <property type="entry name" value="Enterotoxin_A"/>
</dbReference>
<evidence type="ECO:0000256" key="4">
    <source>
        <dbReference type="ARBA" id="ARBA00023157"/>
    </source>
</evidence>
<dbReference type="GO" id="GO:0090729">
    <property type="term" value="F:toxin activity"/>
    <property type="evidence" value="ECO:0007669"/>
    <property type="project" value="UniProtKB-KW"/>
</dbReference>
<keyword evidence="2 5" id="KW-0732">Signal</keyword>